<evidence type="ECO:0000313" key="5">
    <source>
        <dbReference type="Proteomes" id="UP000230233"/>
    </source>
</evidence>
<keyword evidence="1" id="KW-0444">Lipid biosynthesis</keyword>
<comment type="similarity">
    <text evidence="3">Belongs to the choline/ethanolamine kinase family.</text>
</comment>
<gene>
    <name evidence="4" type="primary">Cnig_chr_III.g10042</name>
    <name evidence="4" type="ORF">B9Z55_010042</name>
</gene>
<comment type="caution">
    <text evidence="4">The sequence shown here is derived from an EMBL/GenBank/DDBJ whole genome shotgun (WGS) entry which is preliminary data.</text>
</comment>
<dbReference type="GO" id="GO:0004103">
    <property type="term" value="F:choline kinase activity"/>
    <property type="evidence" value="ECO:0007669"/>
    <property type="project" value="TreeGrafter"/>
</dbReference>
<dbReference type="Pfam" id="PF01633">
    <property type="entry name" value="Choline_kinase"/>
    <property type="match status" value="1"/>
</dbReference>
<reference evidence="5" key="1">
    <citation type="submission" date="2017-10" db="EMBL/GenBank/DDBJ databases">
        <title>Rapid genome shrinkage in a self-fertile nematode reveals novel sperm competition proteins.</title>
        <authorList>
            <person name="Yin D."/>
            <person name="Schwarz E.M."/>
            <person name="Thomas C.G."/>
            <person name="Felde R.L."/>
            <person name="Korf I.F."/>
            <person name="Cutter A.D."/>
            <person name="Schartner C.M."/>
            <person name="Ralston E.J."/>
            <person name="Meyer B.J."/>
            <person name="Haag E.S."/>
        </authorList>
    </citation>
    <scope>NUCLEOTIDE SEQUENCE [LARGE SCALE GENOMIC DNA]</scope>
    <source>
        <strain evidence="5">JU1422</strain>
    </source>
</reference>
<evidence type="ECO:0000256" key="1">
    <source>
        <dbReference type="ARBA" id="ARBA00023209"/>
    </source>
</evidence>
<dbReference type="PANTHER" id="PTHR22603:SF25">
    <property type="entry name" value="CHOLINE KINASE B1-RELATED"/>
    <property type="match status" value="1"/>
</dbReference>
<dbReference type="AlphaFoldDB" id="A0A2G5UE54"/>
<keyword evidence="1" id="KW-0443">Lipid metabolism</keyword>
<protein>
    <submittedName>
        <fullName evidence="4">Uncharacterized protein</fullName>
    </submittedName>
</protein>
<dbReference type="InterPro" id="IPR011009">
    <property type="entry name" value="Kinase-like_dom_sf"/>
</dbReference>
<evidence type="ECO:0000313" key="4">
    <source>
        <dbReference type="EMBL" id="PIC37838.1"/>
    </source>
</evidence>
<dbReference type="GO" id="GO:0005737">
    <property type="term" value="C:cytoplasm"/>
    <property type="evidence" value="ECO:0007669"/>
    <property type="project" value="TreeGrafter"/>
</dbReference>
<dbReference type="OrthoDB" id="10267235at2759"/>
<accession>A0A2G5UE54</accession>
<keyword evidence="1" id="KW-0594">Phospholipid biosynthesis</keyword>
<organism evidence="4 5">
    <name type="scientific">Caenorhabditis nigoni</name>
    <dbReference type="NCBI Taxonomy" id="1611254"/>
    <lineage>
        <taxon>Eukaryota</taxon>
        <taxon>Metazoa</taxon>
        <taxon>Ecdysozoa</taxon>
        <taxon>Nematoda</taxon>
        <taxon>Chromadorea</taxon>
        <taxon>Rhabditida</taxon>
        <taxon>Rhabditina</taxon>
        <taxon>Rhabditomorpha</taxon>
        <taxon>Rhabditoidea</taxon>
        <taxon>Rhabditidae</taxon>
        <taxon>Peloderinae</taxon>
        <taxon>Caenorhabditis</taxon>
    </lineage>
</organism>
<dbReference type="GO" id="GO:0004305">
    <property type="term" value="F:ethanolamine kinase activity"/>
    <property type="evidence" value="ECO:0007669"/>
    <property type="project" value="TreeGrafter"/>
</dbReference>
<dbReference type="STRING" id="1611254.A0A2G5UE54"/>
<dbReference type="Gene3D" id="3.30.200.20">
    <property type="entry name" value="Phosphorylase Kinase, domain 1"/>
    <property type="match status" value="1"/>
</dbReference>
<dbReference type="GO" id="GO:0006646">
    <property type="term" value="P:phosphatidylethanolamine biosynthetic process"/>
    <property type="evidence" value="ECO:0007669"/>
    <property type="project" value="TreeGrafter"/>
</dbReference>
<sequence>MEEYRKKRMLQLSESCEIACFQIKIYVSIFRGGLSNHMFHVTSSTFATPYLLRIHRAAATQVFMESVSFAIFSERGLGPKLYGFFEGGRMEEYLPSRTLTLDDVRNPEYAYLV</sequence>
<dbReference type="EMBL" id="PDUG01000003">
    <property type="protein sequence ID" value="PIC37838.1"/>
    <property type="molecule type" value="Genomic_DNA"/>
</dbReference>
<evidence type="ECO:0000256" key="2">
    <source>
        <dbReference type="ARBA" id="ARBA00023264"/>
    </source>
</evidence>
<dbReference type="Proteomes" id="UP000230233">
    <property type="component" value="Chromosome III"/>
</dbReference>
<name>A0A2G5UE54_9PELO</name>
<dbReference type="SUPFAM" id="SSF56112">
    <property type="entry name" value="Protein kinase-like (PK-like)"/>
    <property type="match status" value="1"/>
</dbReference>
<evidence type="ECO:0000256" key="3">
    <source>
        <dbReference type="ARBA" id="ARBA00038211"/>
    </source>
</evidence>
<proteinExistence type="inferred from homology"/>
<keyword evidence="5" id="KW-1185">Reference proteome</keyword>
<keyword evidence="2" id="KW-1208">Phospholipid metabolism</keyword>
<dbReference type="PANTHER" id="PTHR22603">
    <property type="entry name" value="CHOLINE/ETHANOALAMINE KINASE"/>
    <property type="match status" value="1"/>
</dbReference>